<reference evidence="1" key="1">
    <citation type="journal article" date="2021" name="Proc. Natl. Acad. Sci. U.S.A.">
        <title>A Catalog of Tens of Thousands of Viruses from Human Metagenomes Reveals Hidden Associations with Chronic Diseases.</title>
        <authorList>
            <person name="Tisza M.J."/>
            <person name="Buck C.B."/>
        </authorList>
    </citation>
    <scope>NUCLEOTIDE SEQUENCE</scope>
    <source>
        <strain evidence="1">CtrTt13</strain>
    </source>
</reference>
<name>A0A8S5NU71_9CAUD</name>
<sequence length="147" mass="17353">MRKKGSVFLMSNDRDKDLIRAYREVIKKQLNLYGRITATGIMAKVVNSPASRYWVSSERAYSVILKMDKGESISYMKTRAQVFYRSLYKDFCVYRESHSGLPSKYIVEIVIQRPAPCFMISPAFARNIIFRMKKQCREEKMRRLKSR</sequence>
<organism evidence="1">
    <name type="scientific">Podoviridae sp. ctrTt13</name>
    <dbReference type="NCBI Taxonomy" id="2825279"/>
    <lineage>
        <taxon>Viruses</taxon>
        <taxon>Duplodnaviria</taxon>
        <taxon>Heunggongvirae</taxon>
        <taxon>Uroviricota</taxon>
        <taxon>Caudoviricetes</taxon>
    </lineage>
</organism>
<accession>A0A8S5NU71</accession>
<dbReference type="EMBL" id="BK015247">
    <property type="protein sequence ID" value="DAD97736.1"/>
    <property type="molecule type" value="Genomic_DNA"/>
</dbReference>
<evidence type="ECO:0000313" key="1">
    <source>
        <dbReference type="EMBL" id="DAD97736.1"/>
    </source>
</evidence>
<protein>
    <submittedName>
        <fullName evidence="1">Uncharacterized protein</fullName>
    </submittedName>
</protein>
<proteinExistence type="predicted"/>